<accession>C6Y0G5</accession>
<dbReference type="HOGENOM" id="CLU_015553_0_3_10"/>
<dbReference type="Gene3D" id="1.25.40.390">
    <property type="match status" value="1"/>
</dbReference>
<dbReference type="AlphaFoldDB" id="C6Y0G5"/>
<dbReference type="KEGG" id="phe:Phep_0502"/>
<keyword evidence="9" id="KW-1185">Reference proteome</keyword>
<name>C6Y0G5_PEDHD</name>
<keyword evidence="3" id="KW-0732">Signal</keyword>
<evidence type="ECO:0000259" key="6">
    <source>
        <dbReference type="Pfam" id="PF07980"/>
    </source>
</evidence>
<organism evidence="8 9">
    <name type="scientific">Pedobacter heparinus (strain ATCC 13125 / DSM 2366 / CIP 104194 / JCM 7457 / NBRC 12017 / NCIMB 9290 / NRRL B-14731 / HIM 762-3)</name>
    <dbReference type="NCBI Taxonomy" id="485917"/>
    <lineage>
        <taxon>Bacteria</taxon>
        <taxon>Pseudomonadati</taxon>
        <taxon>Bacteroidota</taxon>
        <taxon>Sphingobacteriia</taxon>
        <taxon>Sphingobacteriales</taxon>
        <taxon>Sphingobacteriaceae</taxon>
        <taxon>Pedobacter</taxon>
    </lineage>
</organism>
<evidence type="ECO:0000313" key="8">
    <source>
        <dbReference type="EMBL" id="ACU02726.1"/>
    </source>
</evidence>
<dbReference type="eggNOG" id="COG0614">
    <property type="taxonomic scope" value="Bacteria"/>
</dbReference>
<evidence type="ECO:0000259" key="7">
    <source>
        <dbReference type="Pfam" id="PF14322"/>
    </source>
</evidence>
<dbReference type="Pfam" id="PF14322">
    <property type="entry name" value="SusD-like_3"/>
    <property type="match status" value="1"/>
</dbReference>
<dbReference type="InterPro" id="IPR012944">
    <property type="entry name" value="SusD_RagB_dom"/>
</dbReference>
<dbReference type="Proteomes" id="UP000000852">
    <property type="component" value="Chromosome"/>
</dbReference>
<evidence type="ECO:0000256" key="2">
    <source>
        <dbReference type="ARBA" id="ARBA00006275"/>
    </source>
</evidence>
<evidence type="ECO:0000256" key="4">
    <source>
        <dbReference type="ARBA" id="ARBA00023136"/>
    </source>
</evidence>
<comment type="subcellular location">
    <subcellularLocation>
        <location evidence="1">Cell outer membrane</location>
    </subcellularLocation>
</comment>
<evidence type="ECO:0000313" key="9">
    <source>
        <dbReference type="Proteomes" id="UP000000852"/>
    </source>
</evidence>
<keyword evidence="5" id="KW-0998">Cell outer membrane</keyword>
<keyword evidence="4" id="KW-0472">Membrane</keyword>
<comment type="similarity">
    <text evidence="2">Belongs to the SusD family.</text>
</comment>
<feature type="domain" description="RagB/SusD" evidence="6">
    <location>
        <begin position="333"/>
        <end position="661"/>
    </location>
</feature>
<sequence>MLNFNNDLRMKNIMRIIVAFSLMGMMSCKYLDVVPNDTATLDHAFSNRSVMDKFLRTCYSHLPDPTNPFYYPAYFTSRDEFDWRSDSRAGNTPAGQISRGLQNTNNPLQDYWTGGQGGNSMYRAIRDCNIFLENAHIPRDIDELERARWIAEVKFLKAYYHFFLMQLYGPIVLVKENLPLSATPEETKVYREPVDECVDYIVQLLDEAAVDLPLALPDPATEQGRISKTIALGIKAKVLAWGASPLFNGNPDYAGWIDKRGKQLISTTADPKKWERAAVAIKEAIDAAHAAGHRLYEFNKFAGGAQTFAMNDSLVQLMTVRKAITESIDRNTGVIWATQEQFANGKGGSSFAPLGNMLASLFPVLYSTDQPSYVNYMSASWHMGELFYSNKGVPINEDKTYDYNNRYSLKRATLADHHESYIATGEVTVLLHFFREPRFYANLGIDRGFFELSTTTTNGGVSFAPFIKSRPDEVGPAAGHGAYTPKKIIPFESSASQGDVNKRYTAYPYNFPLLRLSDLYLLYSEALNETKGQPDAEVYKWIDEVRAVAGLNGVVQSWQQAAFNPDAPSNKNEMRKIIQRERLIELSFEGQRFWDIRRWKMAAQYWNLRPMSWTPSRETEKFYVPFVYSPVVRQVTFRDYLYPIRDYDLRINPNLVQTYGWVITLSTALELLIKINL</sequence>
<evidence type="ECO:0000256" key="5">
    <source>
        <dbReference type="ARBA" id="ARBA00023237"/>
    </source>
</evidence>
<evidence type="ECO:0000256" key="1">
    <source>
        <dbReference type="ARBA" id="ARBA00004442"/>
    </source>
</evidence>
<dbReference type="SUPFAM" id="SSF48452">
    <property type="entry name" value="TPR-like"/>
    <property type="match status" value="1"/>
</dbReference>
<dbReference type="STRING" id="485917.Phep_0502"/>
<protein>
    <submittedName>
        <fullName evidence="8">RagB/SusD domain protein</fullName>
    </submittedName>
</protein>
<gene>
    <name evidence="8" type="ordered locus">Phep_0502</name>
</gene>
<evidence type="ECO:0000256" key="3">
    <source>
        <dbReference type="ARBA" id="ARBA00022729"/>
    </source>
</evidence>
<dbReference type="InterPro" id="IPR033985">
    <property type="entry name" value="SusD-like_N"/>
</dbReference>
<dbReference type="EMBL" id="CP001681">
    <property type="protein sequence ID" value="ACU02726.1"/>
    <property type="molecule type" value="Genomic_DNA"/>
</dbReference>
<dbReference type="InterPro" id="IPR011990">
    <property type="entry name" value="TPR-like_helical_dom_sf"/>
</dbReference>
<dbReference type="Pfam" id="PF07980">
    <property type="entry name" value="SusD_RagB"/>
    <property type="match status" value="1"/>
</dbReference>
<feature type="domain" description="SusD-like N-terminal" evidence="7">
    <location>
        <begin position="30"/>
        <end position="238"/>
    </location>
</feature>
<reference evidence="8 9" key="1">
    <citation type="journal article" date="2009" name="Stand. Genomic Sci.">
        <title>Complete genome sequence of Pedobacter heparinus type strain (HIM 762-3).</title>
        <authorList>
            <person name="Han C."/>
            <person name="Spring S."/>
            <person name="Lapidus A."/>
            <person name="Del Rio T.G."/>
            <person name="Tice H."/>
            <person name="Copeland A."/>
            <person name="Cheng J.F."/>
            <person name="Lucas S."/>
            <person name="Chen F."/>
            <person name="Nolan M."/>
            <person name="Bruce D."/>
            <person name="Goodwin L."/>
            <person name="Pitluck S."/>
            <person name="Ivanova N."/>
            <person name="Mavromatis K."/>
            <person name="Mikhailova N."/>
            <person name="Pati A."/>
            <person name="Chen A."/>
            <person name="Palaniappan K."/>
            <person name="Land M."/>
            <person name="Hauser L."/>
            <person name="Chang Y.J."/>
            <person name="Jeffries C.C."/>
            <person name="Saunders E."/>
            <person name="Chertkov O."/>
            <person name="Brettin T."/>
            <person name="Goker M."/>
            <person name="Rohde M."/>
            <person name="Bristow J."/>
            <person name="Eisen J.A."/>
            <person name="Markowitz V."/>
            <person name="Hugenholtz P."/>
            <person name="Kyrpides N.C."/>
            <person name="Klenk H.P."/>
            <person name="Detter J.C."/>
        </authorList>
    </citation>
    <scope>NUCLEOTIDE SEQUENCE [LARGE SCALE GENOMIC DNA]</scope>
    <source>
        <strain evidence="9">ATCC 13125 / DSM 2366 / CIP 104194 / JCM 7457 / NBRC 12017 / NCIMB 9290 / NRRL B-14731 / HIM 762-3</strain>
    </source>
</reference>
<dbReference type="GO" id="GO:0009279">
    <property type="term" value="C:cell outer membrane"/>
    <property type="evidence" value="ECO:0007669"/>
    <property type="project" value="UniProtKB-SubCell"/>
</dbReference>
<proteinExistence type="inferred from homology"/>